<dbReference type="EMBL" id="ML976013">
    <property type="protein sequence ID" value="KAF1944917.1"/>
    <property type="molecule type" value="Genomic_DNA"/>
</dbReference>
<feature type="transmembrane region" description="Helical" evidence="1">
    <location>
        <begin position="33"/>
        <end position="55"/>
    </location>
</feature>
<keyword evidence="1" id="KW-0812">Transmembrane</keyword>
<proteinExistence type="predicted"/>
<evidence type="ECO:0000313" key="3">
    <source>
        <dbReference type="Proteomes" id="UP000800038"/>
    </source>
</evidence>
<evidence type="ECO:0000313" key="2">
    <source>
        <dbReference type="EMBL" id="KAF1944917.1"/>
    </source>
</evidence>
<keyword evidence="1" id="KW-1133">Transmembrane helix</keyword>
<keyword evidence="3" id="KW-1185">Reference proteome</keyword>
<gene>
    <name evidence="2" type="ORF">EJ02DRAFT_72199</name>
</gene>
<protein>
    <submittedName>
        <fullName evidence="2">Uncharacterized protein</fullName>
    </submittedName>
</protein>
<evidence type="ECO:0000256" key="1">
    <source>
        <dbReference type="SAM" id="Phobius"/>
    </source>
</evidence>
<organism evidence="2 3">
    <name type="scientific">Clathrospora elynae</name>
    <dbReference type="NCBI Taxonomy" id="706981"/>
    <lineage>
        <taxon>Eukaryota</taxon>
        <taxon>Fungi</taxon>
        <taxon>Dikarya</taxon>
        <taxon>Ascomycota</taxon>
        <taxon>Pezizomycotina</taxon>
        <taxon>Dothideomycetes</taxon>
        <taxon>Pleosporomycetidae</taxon>
        <taxon>Pleosporales</taxon>
        <taxon>Diademaceae</taxon>
        <taxon>Clathrospora</taxon>
    </lineage>
</organism>
<dbReference type="Proteomes" id="UP000800038">
    <property type="component" value="Unassembled WGS sequence"/>
</dbReference>
<accession>A0A6A5T789</accession>
<sequence>MPRSRFRMLVRVQSSSKEVRGAVVGAYFPKRSVLILSIWLGGVIRVMSIFAVGVVRMESAVQSAYDGDLGETFKKWAYKEDERGKSIKIATSTRITMSSGLSITSVSRHSPKAKEGRISASRSTIKMVQRSCATKTASCHPSKSNDTSARLMVWSTGEVQIRLILTRSIWLNT</sequence>
<reference evidence="2" key="1">
    <citation type="journal article" date="2020" name="Stud. Mycol.">
        <title>101 Dothideomycetes genomes: a test case for predicting lifestyles and emergence of pathogens.</title>
        <authorList>
            <person name="Haridas S."/>
            <person name="Albert R."/>
            <person name="Binder M."/>
            <person name="Bloem J."/>
            <person name="Labutti K."/>
            <person name="Salamov A."/>
            <person name="Andreopoulos B."/>
            <person name="Baker S."/>
            <person name="Barry K."/>
            <person name="Bills G."/>
            <person name="Bluhm B."/>
            <person name="Cannon C."/>
            <person name="Castanera R."/>
            <person name="Culley D."/>
            <person name="Daum C."/>
            <person name="Ezra D."/>
            <person name="Gonzalez J."/>
            <person name="Henrissat B."/>
            <person name="Kuo A."/>
            <person name="Liang C."/>
            <person name="Lipzen A."/>
            <person name="Lutzoni F."/>
            <person name="Magnuson J."/>
            <person name="Mondo S."/>
            <person name="Nolan M."/>
            <person name="Ohm R."/>
            <person name="Pangilinan J."/>
            <person name="Park H.-J."/>
            <person name="Ramirez L."/>
            <person name="Alfaro M."/>
            <person name="Sun H."/>
            <person name="Tritt A."/>
            <person name="Yoshinaga Y."/>
            <person name="Zwiers L.-H."/>
            <person name="Turgeon B."/>
            <person name="Goodwin S."/>
            <person name="Spatafora J."/>
            <person name="Crous P."/>
            <person name="Grigoriev I."/>
        </authorList>
    </citation>
    <scope>NUCLEOTIDE SEQUENCE</scope>
    <source>
        <strain evidence="2">CBS 161.51</strain>
    </source>
</reference>
<dbReference type="AlphaFoldDB" id="A0A6A5T789"/>
<keyword evidence="1" id="KW-0472">Membrane</keyword>
<name>A0A6A5T789_9PLEO</name>